<dbReference type="EMBL" id="LNXW01000013">
    <property type="protein sequence ID" value="KTC80425.1"/>
    <property type="molecule type" value="Genomic_DNA"/>
</dbReference>
<keyword evidence="4" id="KW-1185">Reference proteome</keyword>
<protein>
    <submittedName>
        <fullName evidence="1">Malonate decarboxylase subunit gamma</fullName>
    </submittedName>
</protein>
<organism evidence="1 3">
    <name type="scientific">Legionella cherrii</name>
    <dbReference type="NCBI Taxonomy" id="28084"/>
    <lineage>
        <taxon>Bacteria</taxon>
        <taxon>Pseudomonadati</taxon>
        <taxon>Pseudomonadota</taxon>
        <taxon>Gammaproteobacteria</taxon>
        <taxon>Legionellales</taxon>
        <taxon>Legionellaceae</taxon>
        <taxon>Legionella</taxon>
    </lineage>
</organism>
<evidence type="ECO:0000313" key="2">
    <source>
        <dbReference type="EMBL" id="VEB39128.1"/>
    </source>
</evidence>
<dbReference type="Proteomes" id="UP000277577">
    <property type="component" value="Chromosome"/>
</dbReference>
<dbReference type="Proteomes" id="UP000054921">
    <property type="component" value="Unassembled WGS sequence"/>
</dbReference>
<dbReference type="SUPFAM" id="SSF52096">
    <property type="entry name" value="ClpP/crotonase"/>
    <property type="match status" value="1"/>
</dbReference>
<name>A0A0W0SBA4_9GAMM</name>
<evidence type="ECO:0000313" key="3">
    <source>
        <dbReference type="Proteomes" id="UP000054921"/>
    </source>
</evidence>
<dbReference type="PATRIC" id="fig|28084.5.peg.2641"/>
<accession>A0A0W0SBA4</accession>
<evidence type="ECO:0000313" key="1">
    <source>
        <dbReference type="EMBL" id="KTC80425.1"/>
    </source>
</evidence>
<evidence type="ECO:0000313" key="4">
    <source>
        <dbReference type="Proteomes" id="UP000277577"/>
    </source>
</evidence>
<dbReference type="Gene3D" id="3.90.226.10">
    <property type="entry name" value="2-enoyl-CoA Hydratase, Chain A, domain 1"/>
    <property type="match status" value="1"/>
</dbReference>
<dbReference type="InterPro" id="IPR029045">
    <property type="entry name" value="ClpP/crotonase-like_dom_sf"/>
</dbReference>
<dbReference type="EMBL" id="LR134173">
    <property type="protein sequence ID" value="VEB39128.1"/>
    <property type="molecule type" value="Genomic_DNA"/>
</dbReference>
<dbReference type="RefSeq" id="WP_028379828.1">
    <property type="nucleotide sequence ID" value="NZ_CAAAIT010000001.1"/>
</dbReference>
<proteinExistence type="predicted"/>
<dbReference type="STRING" id="28084.Lche_2445"/>
<dbReference type="OrthoDB" id="5984377at2"/>
<gene>
    <name evidence="1" type="primary">mdcE</name>
    <name evidence="1" type="ORF">Lche_2445</name>
    <name evidence="2" type="ORF">NCTC11976_03088</name>
</gene>
<sequence>MIALNGLLKQIFSQDIKLTENQSVIYGHATLKNQPLHILGVKESTFLGAEQALIMAQHVIDILESQSKDPVLLLVDVAGQELTMRDEWLGMQQYFGHLLACLECLRQQGNALISLVYNQALGGAFIAYGLTADTILALPDAALAVMWLEGIAKVTKIELGTLKELSKTFPVFAPGVQNFYELGGIHEIVNPSELAEKINLAIQKNNTKDERALLGSERGGRKLAFSIINKVANHL</sequence>
<dbReference type="Pfam" id="PF06833">
    <property type="entry name" value="MdcE"/>
    <property type="match status" value="1"/>
</dbReference>
<reference evidence="2 4" key="2">
    <citation type="submission" date="2018-12" db="EMBL/GenBank/DDBJ databases">
        <authorList>
            <consortium name="Pathogen Informatics"/>
        </authorList>
    </citation>
    <scope>NUCLEOTIDE SEQUENCE [LARGE SCALE GENOMIC DNA]</scope>
    <source>
        <strain evidence="2 4">NCTC11976</strain>
    </source>
</reference>
<reference evidence="1 3" key="1">
    <citation type="submission" date="2015-11" db="EMBL/GenBank/DDBJ databases">
        <title>Genomic analysis of 38 Legionella species identifies large and diverse effector repertoires.</title>
        <authorList>
            <person name="Burstein D."/>
            <person name="Amaro F."/>
            <person name="Zusman T."/>
            <person name="Lifshitz Z."/>
            <person name="Cohen O."/>
            <person name="Gilbert J.A."/>
            <person name="Pupko T."/>
            <person name="Shuman H.A."/>
            <person name="Segal G."/>
        </authorList>
    </citation>
    <scope>NUCLEOTIDE SEQUENCE [LARGE SCALE GENOMIC DNA]</scope>
    <source>
        <strain evidence="1 3">ORW</strain>
    </source>
</reference>
<dbReference type="AlphaFoldDB" id="A0A0W0SBA4"/>